<proteinExistence type="inferred from homology"/>
<dbReference type="GO" id="GO:0005516">
    <property type="term" value="F:calmodulin binding"/>
    <property type="evidence" value="ECO:0007669"/>
    <property type="project" value="InterPro"/>
</dbReference>
<keyword evidence="6" id="KW-0804">Transcription</keyword>
<keyword evidence="13" id="KW-1185">Reference proteome</keyword>
<dbReference type="GO" id="GO:0043565">
    <property type="term" value="F:sequence-specific DNA binding"/>
    <property type="evidence" value="ECO:0007669"/>
    <property type="project" value="TreeGrafter"/>
</dbReference>
<evidence type="ECO:0000256" key="6">
    <source>
        <dbReference type="ARBA" id="ARBA00023163"/>
    </source>
</evidence>
<dbReference type="EMBL" id="SWLB01000019">
    <property type="protein sequence ID" value="KAF3326020.1"/>
    <property type="molecule type" value="Genomic_DNA"/>
</dbReference>
<name>A0A833QGA1_9POAL</name>
<evidence type="ECO:0000313" key="12">
    <source>
        <dbReference type="EMBL" id="KAF3326020.1"/>
    </source>
</evidence>
<evidence type="ECO:0000256" key="7">
    <source>
        <dbReference type="ARBA" id="ARBA00023242"/>
    </source>
</evidence>
<evidence type="ECO:0000259" key="9">
    <source>
        <dbReference type="Pfam" id="PF07887"/>
    </source>
</evidence>
<comment type="subcellular location">
    <subcellularLocation>
        <location evidence="1">Nucleus</location>
    </subcellularLocation>
</comment>
<feature type="domain" description="Calmodulin binding protein central" evidence="10">
    <location>
        <begin position="254"/>
        <end position="319"/>
    </location>
</feature>
<feature type="region of interest" description="Disordered" evidence="8">
    <location>
        <begin position="1"/>
        <end position="27"/>
    </location>
</feature>
<dbReference type="InterPro" id="IPR012416">
    <property type="entry name" value="CBP60"/>
</dbReference>
<evidence type="ECO:0000259" key="11">
    <source>
        <dbReference type="Pfam" id="PF20452"/>
    </source>
</evidence>
<keyword evidence="7" id="KW-0539">Nucleus</keyword>
<dbReference type="PANTHER" id="PTHR31713:SF14">
    <property type="entry name" value="CALMODULIN-BINDING PROTEIN 60 A"/>
    <property type="match status" value="1"/>
</dbReference>
<comment type="similarity">
    <text evidence="2">Belongs to the plant ACBP60 protein family.</text>
</comment>
<organism evidence="12 13">
    <name type="scientific">Carex littledalei</name>
    <dbReference type="NCBI Taxonomy" id="544730"/>
    <lineage>
        <taxon>Eukaryota</taxon>
        <taxon>Viridiplantae</taxon>
        <taxon>Streptophyta</taxon>
        <taxon>Embryophyta</taxon>
        <taxon>Tracheophyta</taxon>
        <taxon>Spermatophyta</taxon>
        <taxon>Magnoliopsida</taxon>
        <taxon>Liliopsida</taxon>
        <taxon>Poales</taxon>
        <taxon>Cyperaceae</taxon>
        <taxon>Cyperoideae</taxon>
        <taxon>Cariceae</taxon>
        <taxon>Carex</taxon>
        <taxon>Carex subgen. Euthyceras</taxon>
    </lineage>
</organism>
<dbReference type="InterPro" id="IPR046829">
    <property type="entry name" value="Calmod_bind_C"/>
</dbReference>
<comment type="caution">
    <text evidence="12">The sequence shown here is derived from an EMBL/GenBank/DDBJ whole genome shotgun (WGS) entry which is preliminary data.</text>
</comment>
<accession>A0A833QGA1</accession>
<evidence type="ECO:0000256" key="8">
    <source>
        <dbReference type="SAM" id="MobiDB-lite"/>
    </source>
</evidence>
<dbReference type="Proteomes" id="UP000623129">
    <property type="component" value="Unassembled WGS sequence"/>
</dbReference>
<protein>
    <submittedName>
        <fullName evidence="12">Calmodulin-binding protein 60 D</fullName>
    </submittedName>
</protein>
<dbReference type="OrthoDB" id="1604062at2759"/>
<evidence type="ECO:0000259" key="10">
    <source>
        <dbReference type="Pfam" id="PF20451"/>
    </source>
</evidence>
<dbReference type="AlphaFoldDB" id="A0A833QGA1"/>
<dbReference type="Pfam" id="PF20451">
    <property type="entry name" value="Calmod_bind_M"/>
    <property type="match status" value="1"/>
</dbReference>
<evidence type="ECO:0000256" key="4">
    <source>
        <dbReference type="ARBA" id="ARBA00023125"/>
    </source>
</evidence>
<keyword evidence="3" id="KW-0805">Transcription regulation</keyword>
<feature type="domain" description="Calmodulin binding protein-like N-terminal" evidence="9">
    <location>
        <begin position="94"/>
        <end position="241"/>
    </location>
</feature>
<evidence type="ECO:0000313" key="13">
    <source>
        <dbReference type="Proteomes" id="UP000623129"/>
    </source>
</evidence>
<dbReference type="InterPro" id="IPR046831">
    <property type="entry name" value="Calmodulin_bind_N"/>
</dbReference>
<dbReference type="InterPro" id="IPR046830">
    <property type="entry name" value="Calmod_bind_M"/>
</dbReference>
<feature type="domain" description="Calmodulin binding protein C-terminal" evidence="11">
    <location>
        <begin position="325"/>
        <end position="386"/>
    </location>
</feature>
<dbReference type="GO" id="GO:0003700">
    <property type="term" value="F:DNA-binding transcription factor activity"/>
    <property type="evidence" value="ECO:0007669"/>
    <property type="project" value="TreeGrafter"/>
</dbReference>
<dbReference type="Pfam" id="PF20452">
    <property type="entry name" value="Calmod_bind_C"/>
    <property type="match status" value="1"/>
</dbReference>
<dbReference type="GO" id="GO:0080142">
    <property type="term" value="P:regulation of salicylic acid biosynthetic process"/>
    <property type="evidence" value="ECO:0007669"/>
    <property type="project" value="TreeGrafter"/>
</dbReference>
<keyword evidence="5" id="KW-0010">Activator</keyword>
<keyword evidence="4" id="KW-0238">DNA-binding</keyword>
<sequence>MSQKRLPDEGKERSDEVSPEEKRQKPPALKRVIHEVIRAENINKFQLALEPLLRRVVKEEVELALANHFTAVARQSERDICPSPSPCPSPSQFLQLRFTTKLSLPIFTGAKIEAEKSYPLTISLVDSSTGISSCNLESSLKVEIVVLEGDFDLNENDSNWTLEEFRSYVVKERQGRRPLLSGDVFVELIHGLGSVGELSFTDNSSWTRSRRFRLGALAEDGYLNGLRIKEAVTEPFVVKDHRGELYKKHHPPVLDDEVWRLEKIGKEGAFHKRLNKQNIKTVKDFLILLNRDPARLRKILGNGMSTKMWEVVLEHARTCVLANQMHVYRHPNGSQKQQAVVFNVVGELKGVISEQGLFVSIDDLSEKETAEANTTAEMAYKNWETLAICDMSTLLGNKSLVSNPYNPMSPPYNNSTMLLNSDRFDPIHSNIPSPDMFALGLTKEPRVIDTPLYDECNSAFYDESCLPYMDCADTSDLGVALRGFWGSPIEISHTRAYKVRWRRLSSVLGWIFYIKRVIARRKKGKERLC</sequence>
<dbReference type="PANTHER" id="PTHR31713">
    <property type="entry name" value="OS02G0177800 PROTEIN"/>
    <property type="match status" value="1"/>
</dbReference>
<evidence type="ECO:0000256" key="1">
    <source>
        <dbReference type="ARBA" id="ARBA00004123"/>
    </source>
</evidence>
<reference evidence="12" key="1">
    <citation type="submission" date="2020-01" db="EMBL/GenBank/DDBJ databases">
        <title>Genome sequence of Kobresia littledalei, the first chromosome-level genome in the family Cyperaceae.</title>
        <authorList>
            <person name="Qu G."/>
        </authorList>
    </citation>
    <scope>NUCLEOTIDE SEQUENCE</scope>
    <source>
        <strain evidence="12">C.B.Clarke</strain>
        <tissue evidence="12">Leaf</tissue>
    </source>
</reference>
<evidence type="ECO:0000256" key="2">
    <source>
        <dbReference type="ARBA" id="ARBA00007214"/>
    </source>
</evidence>
<feature type="compositionally biased region" description="Basic and acidic residues" evidence="8">
    <location>
        <begin position="1"/>
        <end position="24"/>
    </location>
</feature>
<evidence type="ECO:0000256" key="5">
    <source>
        <dbReference type="ARBA" id="ARBA00023159"/>
    </source>
</evidence>
<gene>
    <name evidence="12" type="ORF">FCM35_KLT09100</name>
</gene>
<evidence type="ECO:0000256" key="3">
    <source>
        <dbReference type="ARBA" id="ARBA00023015"/>
    </source>
</evidence>
<dbReference type="GO" id="GO:0005634">
    <property type="term" value="C:nucleus"/>
    <property type="evidence" value="ECO:0007669"/>
    <property type="project" value="UniProtKB-SubCell"/>
</dbReference>
<dbReference type="Pfam" id="PF07887">
    <property type="entry name" value="Calmodulin_bind"/>
    <property type="match status" value="1"/>
</dbReference>